<dbReference type="Gene3D" id="3.10.100.10">
    <property type="entry name" value="Mannose-Binding Protein A, subunit A"/>
    <property type="match status" value="2"/>
</dbReference>
<keyword evidence="3" id="KW-0812">Transmembrane</keyword>
<keyword evidence="2" id="KW-0430">Lectin</keyword>
<comment type="subcellular location">
    <subcellularLocation>
        <location evidence="1">Cell membrane</location>
        <topology evidence="1">Single-pass type II membrane protein</topology>
    </subcellularLocation>
</comment>
<dbReference type="PANTHER" id="PTHR45710">
    <property type="entry name" value="C-TYPE LECTIN DOMAIN-CONTAINING PROTEIN 180"/>
    <property type="match status" value="1"/>
</dbReference>
<evidence type="ECO:0000259" key="4">
    <source>
        <dbReference type="PROSITE" id="PS50041"/>
    </source>
</evidence>
<evidence type="ECO:0000313" key="6">
    <source>
        <dbReference type="Proteomes" id="UP000827986"/>
    </source>
</evidence>
<gene>
    <name evidence="5" type="ORF">KIL84_004159</name>
</gene>
<organism evidence="5 6">
    <name type="scientific">Mauremys mutica</name>
    <name type="common">yellowpond turtle</name>
    <dbReference type="NCBI Taxonomy" id="74926"/>
    <lineage>
        <taxon>Eukaryota</taxon>
        <taxon>Metazoa</taxon>
        <taxon>Chordata</taxon>
        <taxon>Craniata</taxon>
        <taxon>Vertebrata</taxon>
        <taxon>Euteleostomi</taxon>
        <taxon>Archelosauria</taxon>
        <taxon>Testudinata</taxon>
        <taxon>Testudines</taxon>
        <taxon>Cryptodira</taxon>
        <taxon>Durocryptodira</taxon>
        <taxon>Testudinoidea</taxon>
        <taxon>Geoemydidae</taxon>
        <taxon>Geoemydinae</taxon>
        <taxon>Mauremys</taxon>
    </lineage>
</organism>
<accession>A0A9D4AZS4</accession>
<protein>
    <recommendedName>
        <fullName evidence="4">C-type lectin domain-containing protein</fullName>
    </recommendedName>
</protein>
<evidence type="ECO:0000256" key="1">
    <source>
        <dbReference type="ARBA" id="ARBA00004401"/>
    </source>
</evidence>
<dbReference type="SMART" id="SM00034">
    <property type="entry name" value="CLECT"/>
    <property type="match status" value="2"/>
</dbReference>
<evidence type="ECO:0000256" key="2">
    <source>
        <dbReference type="ARBA" id="ARBA00022734"/>
    </source>
</evidence>
<name>A0A9D4AZS4_9SAUR</name>
<dbReference type="AlphaFoldDB" id="A0A9D4AZS4"/>
<dbReference type="Pfam" id="PF00059">
    <property type="entry name" value="Lectin_C"/>
    <property type="match status" value="2"/>
</dbReference>
<sequence length="453" mass="50766">MPLLETTSLAEQEKMGHGLCPVEKMEPDLLLNSSEAQVKHNGETHVDVTAKRRKSSPIGCLSRVKSWARPFTILSVVLNIVIISVLIAWSVRKSELCLADPKSPGASCPDGWVGYRAKCYYFSEMEGNWTYSQSHCSSLGASLAGIDSEQEKAFMIRYKGIPDHWISFWREPNGTWKWANGTDLNSGPWYLSMEAIETTEKRKRSLQPDKTIHRDFIIIQKSHRLYKQIANHPTPKKFTSEKFTILKSQFSSLPGGETTVLLLIGHKRTEDRPQATRDPALSLKCIQDQKIPIALCLIIAVLVSVIIALAVRTPQACPPPIDAACPDGWIGNRGKCYFFSETEGNWTSSQSNCSSLSTSLAVIDSQQDLVFMLRYKGPSHHWIGLRKEQNQTWKWPNGTEFNNMFPVRGEGQCAFLNDAGVSSSRCYSERGFICSRPDYCTRRKPGAARGDTV</sequence>
<reference evidence="5" key="1">
    <citation type="submission" date="2021-09" db="EMBL/GenBank/DDBJ databases">
        <title>The genome of Mauremys mutica provides insights into the evolution of semi-aquatic lifestyle.</title>
        <authorList>
            <person name="Gong S."/>
            <person name="Gao Y."/>
        </authorList>
    </citation>
    <scope>NUCLEOTIDE SEQUENCE</scope>
    <source>
        <strain evidence="5">MM-2020</strain>
        <tissue evidence="5">Muscle</tissue>
    </source>
</reference>
<dbReference type="GO" id="GO:0005886">
    <property type="term" value="C:plasma membrane"/>
    <property type="evidence" value="ECO:0007669"/>
    <property type="project" value="UniProtKB-SubCell"/>
</dbReference>
<comment type="caution">
    <text evidence="5">The sequence shown here is derived from an EMBL/GenBank/DDBJ whole genome shotgun (WGS) entry which is preliminary data.</text>
</comment>
<dbReference type="PANTHER" id="PTHR45710:SF35">
    <property type="entry name" value="C-TYPE LECTIN DOMAIN FAMILY 2 MEMBER D"/>
    <property type="match status" value="1"/>
</dbReference>
<keyword evidence="3" id="KW-0472">Membrane</keyword>
<dbReference type="InterPro" id="IPR016186">
    <property type="entry name" value="C-type_lectin-like/link_sf"/>
</dbReference>
<dbReference type="InterPro" id="IPR050828">
    <property type="entry name" value="C-type_lectin/matrix_domain"/>
</dbReference>
<keyword evidence="3" id="KW-1133">Transmembrane helix</keyword>
<proteinExistence type="predicted"/>
<dbReference type="InterPro" id="IPR001304">
    <property type="entry name" value="C-type_lectin-like"/>
</dbReference>
<dbReference type="SUPFAM" id="SSF56436">
    <property type="entry name" value="C-type lectin-like"/>
    <property type="match status" value="2"/>
</dbReference>
<dbReference type="InterPro" id="IPR033992">
    <property type="entry name" value="NKR-like_CTLD"/>
</dbReference>
<feature type="transmembrane region" description="Helical" evidence="3">
    <location>
        <begin position="291"/>
        <end position="311"/>
    </location>
</feature>
<dbReference type="GO" id="GO:0030246">
    <property type="term" value="F:carbohydrate binding"/>
    <property type="evidence" value="ECO:0007669"/>
    <property type="project" value="UniProtKB-KW"/>
</dbReference>
<dbReference type="EMBL" id="JAHDVG010000466">
    <property type="protein sequence ID" value="KAH1182667.1"/>
    <property type="molecule type" value="Genomic_DNA"/>
</dbReference>
<evidence type="ECO:0000256" key="3">
    <source>
        <dbReference type="SAM" id="Phobius"/>
    </source>
</evidence>
<dbReference type="InterPro" id="IPR016187">
    <property type="entry name" value="CTDL_fold"/>
</dbReference>
<dbReference type="PROSITE" id="PS50041">
    <property type="entry name" value="C_TYPE_LECTIN_2"/>
    <property type="match status" value="2"/>
</dbReference>
<keyword evidence="6" id="KW-1185">Reference proteome</keyword>
<evidence type="ECO:0000313" key="5">
    <source>
        <dbReference type="EMBL" id="KAH1182667.1"/>
    </source>
</evidence>
<dbReference type="CDD" id="cd03593">
    <property type="entry name" value="CLECT_NK_receptors_like"/>
    <property type="match status" value="2"/>
</dbReference>
<feature type="transmembrane region" description="Helical" evidence="3">
    <location>
        <begin position="71"/>
        <end position="91"/>
    </location>
</feature>
<dbReference type="Proteomes" id="UP000827986">
    <property type="component" value="Unassembled WGS sequence"/>
</dbReference>
<feature type="domain" description="C-type lectin" evidence="4">
    <location>
        <begin position="115"/>
        <end position="189"/>
    </location>
</feature>
<feature type="domain" description="C-type lectin" evidence="4">
    <location>
        <begin position="332"/>
        <end position="435"/>
    </location>
</feature>